<dbReference type="Pfam" id="PF01565">
    <property type="entry name" value="FAD_binding_4"/>
    <property type="match status" value="1"/>
</dbReference>
<dbReference type="OrthoDB" id="407275at2759"/>
<dbReference type="Gene3D" id="3.40.462.20">
    <property type="match status" value="1"/>
</dbReference>
<dbReference type="InterPro" id="IPR050416">
    <property type="entry name" value="FAD-linked_Oxidoreductase"/>
</dbReference>
<organism evidence="7 8">
    <name type="scientific">Aulographum hederae CBS 113979</name>
    <dbReference type="NCBI Taxonomy" id="1176131"/>
    <lineage>
        <taxon>Eukaryota</taxon>
        <taxon>Fungi</taxon>
        <taxon>Dikarya</taxon>
        <taxon>Ascomycota</taxon>
        <taxon>Pezizomycotina</taxon>
        <taxon>Dothideomycetes</taxon>
        <taxon>Pleosporomycetidae</taxon>
        <taxon>Aulographales</taxon>
        <taxon>Aulographaceae</taxon>
    </lineage>
</organism>
<evidence type="ECO:0000259" key="6">
    <source>
        <dbReference type="PROSITE" id="PS51387"/>
    </source>
</evidence>
<name>A0A6G1HGX1_9PEZI</name>
<evidence type="ECO:0000256" key="5">
    <source>
        <dbReference type="SAM" id="SignalP"/>
    </source>
</evidence>
<dbReference type="InterPro" id="IPR016166">
    <property type="entry name" value="FAD-bd_PCMH"/>
</dbReference>
<comment type="similarity">
    <text evidence="1">Belongs to the oxygen-dependent FAD-linked oxidoreductase family.</text>
</comment>
<evidence type="ECO:0000313" key="8">
    <source>
        <dbReference type="Proteomes" id="UP000800041"/>
    </source>
</evidence>
<protein>
    <submittedName>
        <fullName evidence="7">Glucooligosaccharide oxidase</fullName>
    </submittedName>
</protein>
<evidence type="ECO:0000313" key="7">
    <source>
        <dbReference type="EMBL" id="KAF1992405.1"/>
    </source>
</evidence>
<dbReference type="GO" id="GO:0016491">
    <property type="term" value="F:oxidoreductase activity"/>
    <property type="evidence" value="ECO:0007669"/>
    <property type="project" value="UniProtKB-KW"/>
</dbReference>
<dbReference type="Pfam" id="PF08031">
    <property type="entry name" value="BBE"/>
    <property type="match status" value="1"/>
</dbReference>
<dbReference type="InterPro" id="IPR036318">
    <property type="entry name" value="FAD-bd_PCMH-like_sf"/>
</dbReference>
<feature type="chain" id="PRO_5026048884" evidence="5">
    <location>
        <begin position="17"/>
        <end position="496"/>
    </location>
</feature>
<dbReference type="SUPFAM" id="SSF56176">
    <property type="entry name" value="FAD-binding/transporter-associated domain-like"/>
    <property type="match status" value="1"/>
</dbReference>
<dbReference type="EMBL" id="ML977137">
    <property type="protein sequence ID" value="KAF1992405.1"/>
    <property type="molecule type" value="Genomic_DNA"/>
</dbReference>
<dbReference type="InterPro" id="IPR012951">
    <property type="entry name" value="BBE"/>
</dbReference>
<reference evidence="7" key="1">
    <citation type="journal article" date="2020" name="Stud. Mycol.">
        <title>101 Dothideomycetes genomes: a test case for predicting lifestyles and emergence of pathogens.</title>
        <authorList>
            <person name="Haridas S."/>
            <person name="Albert R."/>
            <person name="Binder M."/>
            <person name="Bloem J."/>
            <person name="Labutti K."/>
            <person name="Salamov A."/>
            <person name="Andreopoulos B."/>
            <person name="Baker S."/>
            <person name="Barry K."/>
            <person name="Bills G."/>
            <person name="Bluhm B."/>
            <person name="Cannon C."/>
            <person name="Castanera R."/>
            <person name="Culley D."/>
            <person name="Daum C."/>
            <person name="Ezra D."/>
            <person name="Gonzalez J."/>
            <person name="Henrissat B."/>
            <person name="Kuo A."/>
            <person name="Liang C."/>
            <person name="Lipzen A."/>
            <person name="Lutzoni F."/>
            <person name="Magnuson J."/>
            <person name="Mondo S."/>
            <person name="Nolan M."/>
            <person name="Ohm R."/>
            <person name="Pangilinan J."/>
            <person name="Park H.-J."/>
            <person name="Ramirez L."/>
            <person name="Alfaro M."/>
            <person name="Sun H."/>
            <person name="Tritt A."/>
            <person name="Yoshinaga Y."/>
            <person name="Zwiers L.-H."/>
            <person name="Turgeon B."/>
            <person name="Goodwin S."/>
            <person name="Spatafora J."/>
            <person name="Crous P."/>
            <person name="Grigoriev I."/>
        </authorList>
    </citation>
    <scope>NUCLEOTIDE SEQUENCE</scope>
    <source>
        <strain evidence="7">CBS 113979</strain>
    </source>
</reference>
<accession>A0A6G1HGX1</accession>
<proteinExistence type="inferred from homology"/>
<dbReference type="PANTHER" id="PTHR42973:SF15">
    <property type="entry name" value="FAD-BINDING PCMH-TYPE DOMAIN-CONTAINING PROTEIN"/>
    <property type="match status" value="1"/>
</dbReference>
<dbReference type="PANTHER" id="PTHR42973">
    <property type="entry name" value="BINDING OXIDOREDUCTASE, PUTATIVE (AFU_ORTHOLOGUE AFUA_1G17690)-RELATED"/>
    <property type="match status" value="1"/>
</dbReference>
<keyword evidence="5" id="KW-0732">Signal</keyword>
<keyword evidence="8" id="KW-1185">Reference proteome</keyword>
<feature type="domain" description="FAD-binding PCMH-type" evidence="6">
    <location>
        <begin position="49"/>
        <end position="224"/>
    </location>
</feature>
<dbReference type="Proteomes" id="UP000800041">
    <property type="component" value="Unassembled WGS sequence"/>
</dbReference>
<evidence type="ECO:0000256" key="1">
    <source>
        <dbReference type="ARBA" id="ARBA00005466"/>
    </source>
</evidence>
<dbReference type="AlphaFoldDB" id="A0A6G1HGX1"/>
<sequence length="496" mass="54044">MLLESILLVAAAAVTGACVEECLTSYNVPFSVESSPDYNNLTKPYNLRLWYKPAVVVIPDNDKVEEQLHAAMRCASMCGTKVQAKSGGHSYASFSSGGRNGSMVVDLQNLQDINVGGEGTVTAGAGVRIGTLAAAVYARGKRGLAHGTCPGIGVGGHFTHGGFGYQSRAWGLALDHIYALDVVLSNGSMVHATPDKYPEVYYAMRGAADSFGIVTKFWLNTIQAPPSVIDFAFEFAGLYGSAENLADGFLHVQDFVRNSTVVDSNLGFGMYLDGQVLLLRGSYFGDLDHFNSVIAAELLRGLPTPSTSMVNKHTYLESLELLAGGSLSVPAHGYDLHDNFFAKSITVPEHAPLTRENLVSYFSYIIAKGVNPPAPWFSILNLYGGPGSKINAKDLDFAAYSDRKSLWVFQHYVFKEENQTALPQEGMDFITGLSQAVTQNRTDFGAYLNYVDPSLSAEEAYQLYYGQELYDRLVEIKRLVDPYNLFWNPQTIVGFP</sequence>
<feature type="signal peptide" evidence="5">
    <location>
        <begin position="1"/>
        <end position="16"/>
    </location>
</feature>
<evidence type="ECO:0000256" key="2">
    <source>
        <dbReference type="ARBA" id="ARBA00022630"/>
    </source>
</evidence>
<dbReference type="Gene3D" id="3.30.465.10">
    <property type="match status" value="1"/>
</dbReference>
<keyword evidence="3" id="KW-0274">FAD</keyword>
<dbReference type="InterPro" id="IPR016169">
    <property type="entry name" value="FAD-bd_PCMH_sub2"/>
</dbReference>
<keyword evidence="4" id="KW-0560">Oxidoreductase</keyword>
<gene>
    <name evidence="7" type="ORF">K402DRAFT_416073</name>
</gene>
<dbReference type="PROSITE" id="PS51387">
    <property type="entry name" value="FAD_PCMH"/>
    <property type="match status" value="1"/>
</dbReference>
<dbReference type="GO" id="GO:0071949">
    <property type="term" value="F:FAD binding"/>
    <property type="evidence" value="ECO:0007669"/>
    <property type="project" value="InterPro"/>
</dbReference>
<evidence type="ECO:0000256" key="3">
    <source>
        <dbReference type="ARBA" id="ARBA00022827"/>
    </source>
</evidence>
<evidence type="ECO:0000256" key="4">
    <source>
        <dbReference type="ARBA" id="ARBA00023002"/>
    </source>
</evidence>
<keyword evidence="2" id="KW-0285">Flavoprotein</keyword>
<dbReference type="InterPro" id="IPR006094">
    <property type="entry name" value="Oxid_FAD_bind_N"/>
</dbReference>